<dbReference type="GeneID" id="119739614"/>
<dbReference type="InterPro" id="IPR055197">
    <property type="entry name" value="PHDvar_NSD"/>
</dbReference>
<comment type="subcellular location">
    <subcellularLocation>
        <location evidence="2">Chromosome</location>
    </subcellularLocation>
    <subcellularLocation>
        <location evidence="1">Nucleus</location>
    </subcellularLocation>
</comment>
<keyword evidence="9" id="KW-0677">Repeat</keyword>
<evidence type="ECO:0000256" key="11">
    <source>
        <dbReference type="ARBA" id="ARBA00022833"/>
    </source>
</evidence>
<keyword evidence="6" id="KW-0808">Transferase</keyword>
<dbReference type="SMART" id="SM00249">
    <property type="entry name" value="PHD"/>
    <property type="match status" value="4"/>
</dbReference>
<dbReference type="FunFam" id="3.30.40.10:FF:000205">
    <property type="entry name" value="Histone-lysine N-methyltransferase"/>
    <property type="match status" value="1"/>
</dbReference>
<dbReference type="GO" id="GO:0016279">
    <property type="term" value="F:protein-lysine N-methyltransferase activity"/>
    <property type="evidence" value="ECO:0007669"/>
    <property type="project" value="UniProtKB-ARBA"/>
</dbReference>
<dbReference type="GO" id="GO:0032259">
    <property type="term" value="P:methylation"/>
    <property type="evidence" value="ECO:0007669"/>
    <property type="project" value="UniProtKB-KW"/>
</dbReference>
<dbReference type="CDD" id="cd15568">
    <property type="entry name" value="PHD5_NSD"/>
    <property type="match status" value="1"/>
</dbReference>
<organism evidence="25 26">
    <name type="scientific">Patiria miniata</name>
    <name type="common">Bat star</name>
    <name type="synonym">Asterina miniata</name>
    <dbReference type="NCBI Taxonomy" id="46514"/>
    <lineage>
        <taxon>Eukaryota</taxon>
        <taxon>Metazoa</taxon>
        <taxon>Echinodermata</taxon>
        <taxon>Eleutherozoa</taxon>
        <taxon>Asterozoa</taxon>
        <taxon>Asteroidea</taxon>
        <taxon>Valvatacea</taxon>
        <taxon>Valvatida</taxon>
        <taxon>Asterinidae</taxon>
        <taxon>Patiria</taxon>
    </lineage>
</organism>
<dbReference type="GO" id="GO:0005634">
    <property type="term" value="C:nucleus"/>
    <property type="evidence" value="ECO:0007669"/>
    <property type="project" value="UniProtKB-SubCell"/>
</dbReference>
<dbReference type="InterPro" id="IPR036910">
    <property type="entry name" value="HMG_box_dom_sf"/>
</dbReference>
<dbReference type="Pfam" id="PF22908">
    <property type="entry name" value="PHD_NSD"/>
    <property type="match status" value="1"/>
</dbReference>
<dbReference type="CDD" id="cd21991">
    <property type="entry name" value="HMG-box_NSD2"/>
    <property type="match status" value="1"/>
</dbReference>
<evidence type="ECO:0000256" key="1">
    <source>
        <dbReference type="ARBA" id="ARBA00004123"/>
    </source>
</evidence>
<keyword evidence="13" id="KW-0805">Transcription regulation</keyword>
<feature type="compositionally biased region" description="Low complexity" evidence="18">
    <location>
        <begin position="692"/>
        <end position="702"/>
    </location>
</feature>
<evidence type="ECO:0000259" key="20">
    <source>
        <dbReference type="PROSITE" id="PS50118"/>
    </source>
</evidence>
<keyword evidence="10 16" id="KW-0863">Zinc-finger</keyword>
<feature type="domain" description="PHD-type" evidence="19">
    <location>
        <begin position="1065"/>
        <end position="1110"/>
    </location>
</feature>
<dbReference type="PROSITE" id="PS50812">
    <property type="entry name" value="PWWP"/>
    <property type="match status" value="2"/>
</dbReference>
<dbReference type="CDD" id="cd20144">
    <property type="entry name" value="PWWP_NSD_rpt1"/>
    <property type="match status" value="1"/>
</dbReference>
<evidence type="ECO:0000256" key="6">
    <source>
        <dbReference type="ARBA" id="ARBA00022679"/>
    </source>
</evidence>
<evidence type="ECO:0000259" key="22">
    <source>
        <dbReference type="PROSITE" id="PS50812"/>
    </source>
</evidence>
<feature type="compositionally biased region" description="Low complexity" evidence="18">
    <location>
        <begin position="566"/>
        <end position="575"/>
    </location>
</feature>
<dbReference type="InterPro" id="IPR059153">
    <property type="entry name" value="NSD_PHD-1st"/>
</dbReference>
<evidence type="ECO:0000259" key="24">
    <source>
        <dbReference type="PROSITE" id="PS51215"/>
    </source>
</evidence>
<dbReference type="PROSITE" id="PS51215">
    <property type="entry name" value="AWS"/>
    <property type="match status" value="1"/>
</dbReference>
<dbReference type="PROSITE" id="PS01359">
    <property type="entry name" value="ZF_PHD_1"/>
    <property type="match status" value="2"/>
</dbReference>
<dbReference type="PROSITE" id="PS50280">
    <property type="entry name" value="SET"/>
    <property type="match status" value="1"/>
</dbReference>
<keyword evidence="17" id="KW-0238">DNA-binding</keyword>
<dbReference type="FunFam" id="3.30.40.10:FF:000969">
    <property type="entry name" value="Histone-lysine N-methyltransferase"/>
    <property type="match status" value="1"/>
</dbReference>
<keyword evidence="4" id="KW-0597">Phosphoprotein</keyword>
<feature type="region of interest" description="Disordered" evidence="18">
    <location>
        <begin position="552"/>
        <end position="642"/>
    </location>
</feature>
<dbReference type="SUPFAM" id="SSF57903">
    <property type="entry name" value="FYVE/PHD zinc finger"/>
    <property type="match status" value="3"/>
</dbReference>
<feature type="domain" description="PHD-type" evidence="19">
    <location>
        <begin position="901"/>
        <end position="947"/>
    </location>
</feature>
<dbReference type="Pfam" id="PF00855">
    <property type="entry name" value="PWWP"/>
    <property type="match status" value="2"/>
</dbReference>
<evidence type="ECO:0000256" key="10">
    <source>
        <dbReference type="ARBA" id="ARBA00022771"/>
    </source>
</evidence>
<feature type="compositionally biased region" description="Pro residues" evidence="18">
    <location>
        <begin position="244"/>
        <end position="258"/>
    </location>
</feature>
<dbReference type="CDD" id="cd15648">
    <property type="entry name" value="PHD1_NSD1_2"/>
    <property type="match status" value="1"/>
</dbReference>
<dbReference type="InterPro" id="IPR009071">
    <property type="entry name" value="HMG_box_dom"/>
</dbReference>
<feature type="region of interest" description="Disordered" evidence="18">
    <location>
        <begin position="852"/>
        <end position="896"/>
    </location>
</feature>
<reference evidence="25" key="1">
    <citation type="submission" date="2022-11" db="UniProtKB">
        <authorList>
            <consortium name="EnsemblMetazoa"/>
        </authorList>
    </citation>
    <scope>IDENTIFICATION</scope>
</reference>
<feature type="compositionally biased region" description="Low complexity" evidence="18">
    <location>
        <begin position="874"/>
        <end position="887"/>
    </location>
</feature>
<dbReference type="Proteomes" id="UP000887568">
    <property type="component" value="Unplaced"/>
</dbReference>
<feature type="compositionally biased region" description="Low complexity" evidence="18">
    <location>
        <begin position="104"/>
        <end position="125"/>
    </location>
</feature>
<evidence type="ECO:0000256" key="9">
    <source>
        <dbReference type="ARBA" id="ARBA00022737"/>
    </source>
</evidence>
<protein>
    <recommendedName>
        <fullName evidence="27">Histone-lysine N-methyltransferase NSD2</fullName>
    </recommendedName>
</protein>
<dbReference type="Gene3D" id="3.30.40.10">
    <property type="entry name" value="Zinc/RING finger domain, C3HC4 (zinc finger)"/>
    <property type="match status" value="4"/>
</dbReference>
<dbReference type="InterPro" id="IPR055198">
    <property type="entry name" value="NSD_PHD"/>
</dbReference>
<feature type="compositionally biased region" description="Basic residues" evidence="18">
    <location>
        <begin position="786"/>
        <end position="796"/>
    </location>
</feature>
<feature type="compositionally biased region" description="Acidic residues" evidence="18">
    <location>
        <begin position="1708"/>
        <end position="1721"/>
    </location>
</feature>
<dbReference type="RefSeq" id="XP_038070521.1">
    <property type="nucleotide sequence ID" value="XM_038214593.1"/>
</dbReference>
<keyword evidence="14" id="KW-0804">Transcription</keyword>
<accession>A0A914B2F7</accession>
<feature type="region of interest" description="Disordered" evidence="18">
    <location>
        <begin position="1"/>
        <end position="125"/>
    </location>
</feature>
<dbReference type="PROSITE" id="PS50016">
    <property type="entry name" value="ZF_PHD_2"/>
    <property type="match status" value="2"/>
</dbReference>
<evidence type="ECO:0000256" key="17">
    <source>
        <dbReference type="PROSITE-ProRule" id="PRU00267"/>
    </source>
</evidence>
<feature type="domain" description="SET" evidence="21">
    <location>
        <begin position="1294"/>
        <end position="1419"/>
    </location>
</feature>
<dbReference type="PROSITE" id="PS50118">
    <property type="entry name" value="HMG_BOX_2"/>
    <property type="match status" value="1"/>
</dbReference>
<evidence type="ECO:0000256" key="13">
    <source>
        <dbReference type="ARBA" id="ARBA00023015"/>
    </source>
</evidence>
<dbReference type="Pfam" id="PF00856">
    <property type="entry name" value="SET"/>
    <property type="match status" value="1"/>
</dbReference>
<dbReference type="InterPro" id="IPR019787">
    <property type="entry name" value="Znf_PHD-finger"/>
</dbReference>
<dbReference type="Pfam" id="PF23011">
    <property type="entry name" value="PHD-1st_NSD"/>
    <property type="match status" value="1"/>
</dbReference>
<dbReference type="InterPro" id="IPR000313">
    <property type="entry name" value="PWWP_dom"/>
</dbReference>
<keyword evidence="3" id="KW-0158">Chromosome</keyword>
<dbReference type="GO" id="GO:0140938">
    <property type="term" value="F:histone H3 methyltransferase activity"/>
    <property type="evidence" value="ECO:0007669"/>
    <property type="project" value="UniProtKB-ARBA"/>
</dbReference>
<dbReference type="InterPro" id="IPR047443">
    <property type="entry name" value="HMG-box_NSD2"/>
</dbReference>
<keyword evidence="26" id="KW-1185">Reference proteome</keyword>
<evidence type="ECO:0000256" key="2">
    <source>
        <dbReference type="ARBA" id="ARBA00004286"/>
    </source>
</evidence>
<feature type="compositionally biased region" description="Polar residues" evidence="18">
    <location>
        <begin position="43"/>
        <end position="60"/>
    </location>
</feature>
<evidence type="ECO:0000256" key="4">
    <source>
        <dbReference type="ARBA" id="ARBA00022553"/>
    </source>
</evidence>
<keyword evidence="15 17" id="KW-0539">Nucleus</keyword>
<evidence type="ECO:0000256" key="7">
    <source>
        <dbReference type="ARBA" id="ARBA00022691"/>
    </source>
</evidence>
<feature type="region of interest" description="Disordered" evidence="18">
    <location>
        <begin position="684"/>
        <end position="817"/>
    </location>
</feature>
<dbReference type="GO" id="GO:0008270">
    <property type="term" value="F:zinc ion binding"/>
    <property type="evidence" value="ECO:0007669"/>
    <property type="project" value="UniProtKB-KW"/>
</dbReference>
<feature type="region of interest" description="Disordered" evidence="18">
    <location>
        <begin position="196"/>
        <end position="391"/>
    </location>
</feature>
<dbReference type="InterPro" id="IPR006560">
    <property type="entry name" value="AWS_dom"/>
</dbReference>
<feature type="compositionally biased region" description="Polar residues" evidence="18">
    <location>
        <begin position="578"/>
        <end position="590"/>
    </location>
</feature>
<keyword evidence="11" id="KW-0862">Zinc</keyword>
<keyword evidence="7" id="KW-0949">S-adenosyl-L-methionine</keyword>
<name>A0A914B2F7_PATMI</name>
<feature type="domain" description="AWS" evidence="24">
    <location>
        <begin position="1250"/>
        <end position="1300"/>
    </location>
</feature>
<dbReference type="EnsemblMetazoa" id="XM_038214592.1">
    <property type="protein sequence ID" value="XP_038070520.1"/>
    <property type="gene ID" value="LOC119739614"/>
</dbReference>
<dbReference type="SMART" id="SM00317">
    <property type="entry name" value="SET"/>
    <property type="match status" value="1"/>
</dbReference>
<evidence type="ECO:0000256" key="5">
    <source>
        <dbReference type="ARBA" id="ARBA00022603"/>
    </source>
</evidence>
<feature type="compositionally biased region" description="Basic residues" evidence="18">
    <location>
        <begin position="612"/>
        <end position="621"/>
    </location>
</feature>
<dbReference type="InterPro" id="IPR011011">
    <property type="entry name" value="Znf_FYVE_PHD"/>
</dbReference>
<dbReference type="CDD" id="cd15567">
    <property type="entry name" value="PHD4_NSD"/>
    <property type="match status" value="1"/>
</dbReference>
<dbReference type="EnsemblMetazoa" id="XM_038214593.1">
    <property type="protein sequence ID" value="XP_038070521.1"/>
    <property type="gene ID" value="LOC119739614"/>
</dbReference>
<dbReference type="InterPro" id="IPR041306">
    <property type="entry name" value="C5HCH"/>
</dbReference>
<dbReference type="CDD" id="cd19173">
    <property type="entry name" value="SET_NSD"/>
    <property type="match status" value="1"/>
</dbReference>
<dbReference type="Pfam" id="PF23004">
    <property type="entry name" value="PHDvar_NSD"/>
    <property type="match status" value="1"/>
</dbReference>
<dbReference type="Pfam" id="PF17982">
    <property type="entry name" value="C5HCH"/>
    <property type="match status" value="1"/>
</dbReference>
<dbReference type="FunFam" id="3.30.40.10:FF:000093">
    <property type="entry name" value="Histone-lysine N-methyltransferase"/>
    <property type="match status" value="1"/>
</dbReference>
<keyword evidence="5" id="KW-0489">Methyltransferase</keyword>
<evidence type="ECO:0000313" key="26">
    <source>
        <dbReference type="Proteomes" id="UP000887568"/>
    </source>
</evidence>
<feature type="domain" description="HMG box" evidence="20">
    <location>
        <begin position="641"/>
        <end position="690"/>
    </location>
</feature>
<feature type="compositionally biased region" description="Low complexity" evidence="18">
    <location>
        <begin position="218"/>
        <end position="229"/>
    </location>
</feature>
<feature type="compositionally biased region" description="Basic and acidic residues" evidence="18">
    <location>
        <begin position="9"/>
        <end position="24"/>
    </location>
</feature>
<evidence type="ECO:0000313" key="25">
    <source>
        <dbReference type="EnsemblMetazoa" id="XP_038070520.1"/>
    </source>
</evidence>
<feature type="compositionally biased region" description="Basic and acidic residues" evidence="18">
    <location>
        <begin position="753"/>
        <end position="766"/>
    </location>
</feature>
<feature type="compositionally biased region" description="Basic and acidic residues" evidence="18">
    <location>
        <begin position="1590"/>
        <end position="1609"/>
    </location>
</feature>
<feature type="compositionally biased region" description="Polar residues" evidence="18">
    <location>
        <begin position="259"/>
        <end position="272"/>
    </location>
</feature>
<dbReference type="SUPFAM" id="SSF47095">
    <property type="entry name" value="HMG-box"/>
    <property type="match status" value="1"/>
</dbReference>
<dbReference type="Pfam" id="PF00628">
    <property type="entry name" value="PHD"/>
    <property type="match status" value="1"/>
</dbReference>
<evidence type="ECO:0000259" key="19">
    <source>
        <dbReference type="PROSITE" id="PS50016"/>
    </source>
</evidence>
<proteinExistence type="predicted"/>
<dbReference type="Pfam" id="PF00505">
    <property type="entry name" value="HMG_box"/>
    <property type="match status" value="1"/>
</dbReference>
<dbReference type="GO" id="GO:0005694">
    <property type="term" value="C:chromosome"/>
    <property type="evidence" value="ECO:0007669"/>
    <property type="project" value="UniProtKB-SubCell"/>
</dbReference>
<dbReference type="CDD" id="cd05838">
    <property type="entry name" value="PWWP_NSD_rpt2"/>
    <property type="match status" value="1"/>
</dbReference>
<dbReference type="SUPFAM" id="SSF63748">
    <property type="entry name" value="Tudor/PWWP/MBT"/>
    <property type="match status" value="2"/>
</dbReference>
<evidence type="ECO:0000256" key="12">
    <source>
        <dbReference type="ARBA" id="ARBA00022853"/>
    </source>
</evidence>
<feature type="compositionally biased region" description="Basic and acidic residues" evidence="18">
    <location>
        <begin position="727"/>
        <end position="736"/>
    </location>
</feature>
<dbReference type="Gene3D" id="2.170.270.10">
    <property type="entry name" value="SET domain"/>
    <property type="match status" value="1"/>
</dbReference>
<dbReference type="PROSITE" id="PS50868">
    <property type="entry name" value="POST_SET"/>
    <property type="match status" value="1"/>
</dbReference>
<feature type="DNA-binding region" description="HMG box" evidence="17">
    <location>
        <begin position="641"/>
        <end position="690"/>
    </location>
</feature>
<dbReference type="InterPro" id="IPR001214">
    <property type="entry name" value="SET_dom"/>
</dbReference>
<dbReference type="OMA" id="SHIICPA"/>
<feature type="region of interest" description="Disordered" evidence="18">
    <location>
        <begin position="1590"/>
        <end position="1764"/>
    </location>
</feature>
<dbReference type="FunFam" id="2.30.30.140:FF:000099">
    <property type="entry name" value="Histone-lysine N-methyltransferase"/>
    <property type="match status" value="1"/>
</dbReference>
<dbReference type="Pfam" id="PF17907">
    <property type="entry name" value="AWS"/>
    <property type="match status" value="1"/>
</dbReference>
<sequence>MGTTQSKDSTAHRSLNDLHQDHADTMNPSDQRNILPQPPPLYPSNNDASVPQGSYGSPSMQGIAPMGSYSTSSQPYSHIPINPVPGPPYHKIAQPMRSQEPIVSQQSMYQQYPQQSFGQPTYSQSYSQQFYPQSSYQSTFNAPMHSMQQSYLQPHMPYQQAQPHSSPQKYDMYQQSYQQDQTVALQQPQIPIAKPQSQMPIQPQPQVLQPPSQPHSYQAQPMPQTQPPTSIYQPPVIDNTRLQPPNPQMNPPQKPSTPPSQVQSNKDPSSVMPTPPSDSAPSETSDVPPGSPEIKITIKKTFDKGRPRLTSTLAGKEASDKTDAVGSGSEMSKEEDVTQSDSGADIASRDQPSPTPPKPKTVAQKRENFKVGKAAALPKPTLQANPPSTSFDEKPCEWLVGDLVWSKVTGHPWWPCMVAYDPNLGIYTRMKGAYGKSYRMYHVQFFGEVPERGWVSGCSMRKFTGRSQYDQLVQELVAKVKRKERAKMMAKLALKPSRKSAWETSVVECEKALPMSRHERKLKFTFKYEIPKSATGSLSAEQIDVVSLGDSPKMKAKRAYKKQQDSEAAAATTKEASQDPTQTHSASISTPDRHPAGSMASEDNNTALPVPRTKRKYRKRKSVEEAKPPPAQESPRTKRKRGRKSLQFLAFCSKHLEELTLQHPKMSKAELNALLEEKWEDATEEEKAKYGSSPARSAATTPRRARKRQVQEASLDSDVVVKRSRRETKPSKKLQEADLDNLGFSPKMTKSLKLKDEEPEKKRSGPADRLAPTATPDGGAADPVLKKKRRGRKAKHLTNGDSVLNRVPVKPDKTGGETIATEMSKDFAEMQEDEPGLIIDTELITGAIESAVDGPENANGVPFSVSGHSSGDEQASTSNASQASSTNGAPREKGGGAAKKENVCQVCEGPGELLLCEGGCCGAFHLDCIGLQSTPTGTFKCDECISGVHSCFVCKAGDKTVKRCHVGVCGKYYHEDCVKKSSQTRIDSRGFTCPLHTCTTCFADNPKNLKAGKGRLVRCVRCPTSFHAGDSCIAAGSITLASNAIVCSRHFKPIKTQKHHARVSVSWCFMCSIGGDLICCDSCPAAFHASCIGFTSIPEGNWYCRDCSIGKRPRYNDIIWVKLGNYRWWPAQVCNPRNVPTNIQEMNHQVGEFPVQFFGSHDYFWTHHGRVFAYYEGDKGSRENAASKGLAAVFKAALLEAAEKYKQWKGHRELKEARELENSSKKPRPFKYIKINRPVGRVQMPAFDISQCQPCDCKPTSENPCGKDSDCLNRILLIECHPLVCPAGEKCQNQRFQKREYPESRPEKMGKRGWGLMSHVDIKKGDFVNEYVGELVDEEECRERIRQAHDNNICDFYFLTLDKDRIIDAGPKGNLSRFMNHCCQPNCETQKWTVNGDTRVGLFAICDIPSKTELTFNYNLDCLGNEKKRCECGAPNCSGFIGVRPKTASAEAVAEKFKKAADRKKLKRRKRKMKIVAKVNHDDVCFRCGEGGELVMCDHKNCPKAYCLGCLKIAKPPHGKWICPWHHCDECGKLATQLCEECPNSYCNSHAVGNITVVMEMKLCRDHEEEREQLATQRRLKAELATVAKMQKDQEDVERRKKRDENLAKKEKKMLKKEKEKLKERRKERKKEKRREKAEATVETEAGDADKARVKKTRNRIKKGTKKEVVKRKSKNLKKSKTPSDAKMTNSLPPKEPETPGDVGFLLDDSEGELVIDEDFQEEKKSKRTKKGQENVAKEGTAMKSGPLSGKSKNGKPKEAPKAT</sequence>
<dbReference type="InterPro" id="IPR047426">
    <property type="entry name" value="PHD1_NSD1_2"/>
</dbReference>
<dbReference type="InterPro" id="IPR046341">
    <property type="entry name" value="SET_dom_sf"/>
</dbReference>
<evidence type="ECO:0000256" key="15">
    <source>
        <dbReference type="ARBA" id="ARBA00023242"/>
    </source>
</evidence>
<evidence type="ECO:0000256" key="8">
    <source>
        <dbReference type="ARBA" id="ARBA00022723"/>
    </source>
</evidence>
<dbReference type="FunFam" id="3.30.40.10:FF:000025">
    <property type="entry name" value="Histone-lysine N-methyltransferase"/>
    <property type="match status" value="1"/>
</dbReference>
<keyword evidence="12" id="KW-0156">Chromatin regulator</keyword>
<dbReference type="Gene3D" id="1.10.30.10">
    <property type="entry name" value="High mobility group box domain"/>
    <property type="match status" value="1"/>
</dbReference>
<dbReference type="SMART" id="SM00293">
    <property type="entry name" value="PWWP"/>
    <property type="match status" value="2"/>
</dbReference>
<feature type="compositionally biased region" description="Basic residues" evidence="18">
    <location>
        <begin position="1653"/>
        <end position="1681"/>
    </location>
</feature>
<dbReference type="Gene3D" id="2.30.30.140">
    <property type="match status" value="2"/>
</dbReference>
<feature type="domain" description="Post-SET" evidence="23">
    <location>
        <begin position="1426"/>
        <end position="1442"/>
    </location>
</feature>
<dbReference type="InterPro" id="IPR003616">
    <property type="entry name" value="Post-SET_dom"/>
</dbReference>
<evidence type="ECO:0000256" key="3">
    <source>
        <dbReference type="ARBA" id="ARBA00022454"/>
    </source>
</evidence>
<dbReference type="SMART" id="SM00508">
    <property type="entry name" value="PostSET"/>
    <property type="match status" value="1"/>
</dbReference>
<dbReference type="OrthoDB" id="422362at2759"/>
<feature type="compositionally biased region" description="Low complexity" evidence="18">
    <location>
        <begin position="196"/>
        <end position="210"/>
    </location>
</feature>
<dbReference type="GO" id="GO:0003677">
    <property type="term" value="F:DNA binding"/>
    <property type="evidence" value="ECO:0007669"/>
    <property type="project" value="UniProtKB-UniRule"/>
</dbReference>
<evidence type="ECO:0000256" key="18">
    <source>
        <dbReference type="SAM" id="MobiDB-lite"/>
    </source>
</evidence>
<dbReference type="SUPFAM" id="SSF82199">
    <property type="entry name" value="SET domain"/>
    <property type="match status" value="1"/>
</dbReference>
<dbReference type="InterPro" id="IPR013083">
    <property type="entry name" value="Znf_RING/FYVE/PHD"/>
</dbReference>
<dbReference type="FunFam" id="2.170.270.10:FF:000002">
    <property type="entry name" value="Histone-lysine N-methyltransferase"/>
    <property type="match status" value="1"/>
</dbReference>
<keyword evidence="8" id="KW-0479">Metal-binding</keyword>
<evidence type="ECO:0000259" key="23">
    <source>
        <dbReference type="PROSITE" id="PS50868"/>
    </source>
</evidence>
<evidence type="ECO:0000256" key="14">
    <source>
        <dbReference type="ARBA" id="ARBA00023163"/>
    </source>
</evidence>
<evidence type="ECO:0000259" key="21">
    <source>
        <dbReference type="PROSITE" id="PS50280"/>
    </source>
</evidence>
<feature type="domain" description="PWWP" evidence="22">
    <location>
        <begin position="400"/>
        <end position="455"/>
    </location>
</feature>
<dbReference type="InterPro" id="IPR019786">
    <property type="entry name" value="Zinc_finger_PHD-type_CS"/>
</dbReference>
<dbReference type="FunFam" id="2.30.30.140:FF:000057">
    <property type="entry name" value="Histone-lysine N-methyltransferase NSD2"/>
    <property type="match status" value="1"/>
</dbReference>
<evidence type="ECO:0000256" key="16">
    <source>
        <dbReference type="PROSITE-ProRule" id="PRU00146"/>
    </source>
</evidence>
<dbReference type="InterPro" id="IPR001965">
    <property type="entry name" value="Znf_PHD"/>
</dbReference>
<dbReference type="SMART" id="SM00570">
    <property type="entry name" value="AWS"/>
    <property type="match status" value="1"/>
</dbReference>
<evidence type="ECO:0008006" key="27">
    <source>
        <dbReference type="Google" id="ProtNLM"/>
    </source>
</evidence>
<feature type="domain" description="PWWP" evidence="22">
    <location>
        <begin position="1115"/>
        <end position="1177"/>
    </location>
</feature>
<dbReference type="RefSeq" id="XP_038070520.1">
    <property type="nucleotide sequence ID" value="XM_038214592.1"/>
</dbReference>
<dbReference type="InterPro" id="IPR050777">
    <property type="entry name" value="SET2_Histone-Lys_MeTrsfase"/>
</dbReference>
<dbReference type="PANTHER" id="PTHR22884">
    <property type="entry name" value="SET DOMAIN PROTEINS"/>
    <property type="match status" value="1"/>
</dbReference>